<feature type="compositionally biased region" description="Low complexity" evidence="3">
    <location>
        <begin position="46"/>
        <end position="64"/>
    </location>
</feature>
<dbReference type="KEGG" id="pcot:PCOAH_00029050"/>
<dbReference type="CDD" id="cd18095">
    <property type="entry name" value="SpoU-like_rRNA-MTase"/>
    <property type="match status" value="1"/>
</dbReference>
<organism evidence="5 6">
    <name type="scientific">Plasmodium coatneyi</name>
    <dbReference type="NCBI Taxonomy" id="208452"/>
    <lineage>
        <taxon>Eukaryota</taxon>
        <taxon>Sar</taxon>
        <taxon>Alveolata</taxon>
        <taxon>Apicomplexa</taxon>
        <taxon>Aconoidasida</taxon>
        <taxon>Haemosporida</taxon>
        <taxon>Plasmodiidae</taxon>
        <taxon>Plasmodium</taxon>
    </lineage>
</organism>
<evidence type="ECO:0000256" key="3">
    <source>
        <dbReference type="SAM" id="MobiDB-lite"/>
    </source>
</evidence>
<keyword evidence="2" id="KW-0808">Transferase</keyword>
<dbReference type="GO" id="GO:0006396">
    <property type="term" value="P:RNA processing"/>
    <property type="evidence" value="ECO:0007669"/>
    <property type="project" value="InterPro"/>
</dbReference>
<evidence type="ECO:0000256" key="1">
    <source>
        <dbReference type="ARBA" id="ARBA00022603"/>
    </source>
</evidence>
<dbReference type="InterPro" id="IPR001537">
    <property type="entry name" value="SpoU_MeTrfase"/>
</dbReference>
<dbReference type="InterPro" id="IPR029028">
    <property type="entry name" value="Alpha/beta_knot_MTases"/>
</dbReference>
<dbReference type="InterPro" id="IPR051259">
    <property type="entry name" value="rRNA_Methyltransferase"/>
</dbReference>
<dbReference type="PANTHER" id="PTHR43191">
    <property type="entry name" value="RRNA METHYLTRANSFERASE 3"/>
    <property type="match status" value="1"/>
</dbReference>
<dbReference type="Proteomes" id="UP000092716">
    <property type="component" value="Chromosome 10"/>
</dbReference>
<dbReference type="GeneID" id="30909636"/>
<name>A0A1B1E0X4_9APIC</name>
<feature type="region of interest" description="Disordered" evidence="3">
    <location>
        <begin position="41"/>
        <end position="81"/>
    </location>
</feature>
<dbReference type="AlphaFoldDB" id="A0A1B1E0X4"/>
<evidence type="ECO:0000313" key="5">
    <source>
        <dbReference type="EMBL" id="ANQ08507.1"/>
    </source>
</evidence>
<dbReference type="Pfam" id="PF00588">
    <property type="entry name" value="SpoU_methylase"/>
    <property type="match status" value="1"/>
</dbReference>
<dbReference type="RefSeq" id="XP_019915202.1">
    <property type="nucleotide sequence ID" value="XM_020059707.1"/>
</dbReference>
<protein>
    <recommendedName>
        <fullName evidence="4">tRNA/rRNA methyltransferase SpoU type domain-containing protein</fullName>
    </recommendedName>
</protein>
<proteinExistence type="predicted"/>
<dbReference type="OrthoDB" id="270651at2759"/>
<dbReference type="GO" id="GO:0008173">
    <property type="term" value="F:RNA methyltransferase activity"/>
    <property type="evidence" value="ECO:0007669"/>
    <property type="project" value="InterPro"/>
</dbReference>
<evidence type="ECO:0000256" key="2">
    <source>
        <dbReference type="ARBA" id="ARBA00022679"/>
    </source>
</evidence>
<evidence type="ECO:0000313" key="6">
    <source>
        <dbReference type="Proteomes" id="UP000092716"/>
    </source>
</evidence>
<sequence>MFSFITVIRKRATDKCFFSERFFTHPGCVARLGDVAKFRPERRHSSAVGESSSGGSRRSDNASSPECKDSECAPPHWISRNEQGGSITEVLRGASHVDRSPKGDNEYLSISKRSKMMKYIIRLRKKRNFRKKMNSFFVKESSTITHLASNHNLTFEVILSNSKNLLDHFKSKCSKLYYADIDTINYIFRDSLKVNKEARNDAVAVVKLPKSVPAKEPIKFLLAFDRIRYAYNLGKILNTAYSMGVDYLFYVHNTVDPFNHKVIEMTNGSHFQIPYLFGSYVELRQFCDAHKLLPIVAHTNGVNPVHILKETSEQGKGVCLILGNESTGPHADVLSFAKPISLPMHEMTNSLNVYVAASILIHYLKCMA</sequence>
<dbReference type="Gene3D" id="3.40.1280.10">
    <property type="match status" value="1"/>
</dbReference>
<dbReference type="InterPro" id="IPR029026">
    <property type="entry name" value="tRNA_m1G_MTases_N"/>
</dbReference>
<keyword evidence="6" id="KW-1185">Reference proteome</keyword>
<keyword evidence="1" id="KW-0489">Methyltransferase</keyword>
<dbReference type="GO" id="GO:0003723">
    <property type="term" value="F:RNA binding"/>
    <property type="evidence" value="ECO:0007669"/>
    <property type="project" value="InterPro"/>
</dbReference>
<feature type="domain" description="tRNA/rRNA methyltransferase SpoU type" evidence="4">
    <location>
        <begin position="220"/>
        <end position="362"/>
    </location>
</feature>
<dbReference type="EMBL" id="CP016248">
    <property type="protein sequence ID" value="ANQ08507.1"/>
    <property type="molecule type" value="Genomic_DNA"/>
</dbReference>
<accession>A0A1B1E0X4</accession>
<dbReference type="GO" id="GO:0032259">
    <property type="term" value="P:methylation"/>
    <property type="evidence" value="ECO:0007669"/>
    <property type="project" value="UniProtKB-KW"/>
</dbReference>
<dbReference type="SUPFAM" id="SSF75217">
    <property type="entry name" value="alpha/beta knot"/>
    <property type="match status" value="1"/>
</dbReference>
<dbReference type="VEuPathDB" id="PlasmoDB:PCOAH_00029050"/>
<dbReference type="PANTHER" id="PTHR43191:SF2">
    <property type="entry name" value="RRNA METHYLTRANSFERASE 3, MITOCHONDRIAL"/>
    <property type="match status" value="1"/>
</dbReference>
<reference evidence="6" key="1">
    <citation type="submission" date="2016-06" db="EMBL/GenBank/DDBJ databases">
        <title>First high quality genome sequence of Plasmodium coatneyi using continuous long reads from single molecule, real-time sequencing.</title>
        <authorList>
            <person name="Chien J.-T."/>
            <person name="Pakala S.B."/>
            <person name="Geraldo J.A."/>
            <person name="Lapp S.A."/>
            <person name="Barnwell J.W."/>
            <person name="Kissinger J.C."/>
            <person name="Galinski M.R."/>
            <person name="Humphrey J.C."/>
        </authorList>
    </citation>
    <scope>NUCLEOTIDE SEQUENCE [LARGE SCALE GENOMIC DNA]</scope>
    <source>
        <strain evidence="6">Hackeri</strain>
    </source>
</reference>
<gene>
    <name evidence="5" type="ORF">PCOAH_00029050</name>
</gene>
<evidence type="ECO:0000259" key="4">
    <source>
        <dbReference type="Pfam" id="PF00588"/>
    </source>
</evidence>